<name>A0A1H9UBZ8_BUTFI</name>
<protein>
    <recommendedName>
        <fullName evidence="4">Lipoprotein</fullName>
    </recommendedName>
</protein>
<evidence type="ECO:0008006" key="4">
    <source>
        <dbReference type="Google" id="ProtNLM"/>
    </source>
</evidence>
<evidence type="ECO:0000313" key="2">
    <source>
        <dbReference type="EMBL" id="SES06862.1"/>
    </source>
</evidence>
<feature type="chain" id="PRO_5010311338" description="Lipoprotein" evidence="1">
    <location>
        <begin position="24"/>
        <end position="173"/>
    </location>
</feature>
<proteinExistence type="predicted"/>
<evidence type="ECO:0000313" key="3">
    <source>
        <dbReference type="Proteomes" id="UP000182584"/>
    </source>
</evidence>
<organism evidence="2 3">
    <name type="scientific">Butyrivibrio fibrisolvens</name>
    <dbReference type="NCBI Taxonomy" id="831"/>
    <lineage>
        <taxon>Bacteria</taxon>
        <taxon>Bacillati</taxon>
        <taxon>Bacillota</taxon>
        <taxon>Clostridia</taxon>
        <taxon>Lachnospirales</taxon>
        <taxon>Lachnospiraceae</taxon>
        <taxon>Butyrivibrio</taxon>
    </lineage>
</organism>
<sequence length="173" mass="19180">MKNIRNKILMFLVLSIVSVNICACSKNDELAVYKTNMESFFTEVSSCNDAMNSIDPNADDAPSQLLTYIDKLNEDFSLMASYDVPKEFKAAEALADEAADNMTKAALSYHEAYDGDFNADAESTASQYYERAFVRIQYIVTILHGEIPEGDGVTVTTQEAGQIDPIEEETSEQ</sequence>
<dbReference type="eggNOG" id="ENOG5032YTK">
    <property type="taxonomic scope" value="Bacteria"/>
</dbReference>
<reference evidence="2 3" key="1">
    <citation type="submission" date="2016-10" db="EMBL/GenBank/DDBJ databases">
        <authorList>
            <person name="de Groot N.N."/>
        </authorList>
    </citation>
    <scope>NUCLEOTIDE SEQUENCE [LARGE SCALE GENOMIC DNA]</scope>
    <source>
        <strain evidence="2 3">AR40</strain>
    </source>
</reference>
<dbReference type="AlphaFoldDB" id="A0A1H9UBZ8"/>
<evidence type="ECO:0000256" key="1">
    <source>
        <dbReference type="SAM" id="SignalP"/>
    </source>
</evidence>
<gene>
    <name evidence="2" type="ORF">SAMN04487884_11814</name>
</gene>
<accession>A0A1H9UBZ8</accession>
<feature type="signal peptide" evidence="1">
    <location>
        <begin position="1"/>
        <end position="23"/>
    </location>
</feature>
<dbReference type="Proteomes" id="UP000182584">
    <property type="component" value="Unassembled WGS sequence"/>
</dbReference>
<dbReference type="EMBL" id="FOGJ01000018">
    <property type="protein sequence ID" value="SES06862.1"/>
    <property type="molecule type" value="Genomic_DNA"/>
</dbReference>
<keyword evidence="1" id="KW-0732">Signal</keyword>